<dbReference type="Proteomes" id="UP000266482">
    <property type="component" value="Unassembled WGS sequence"/>
</dbReference>
<evidence type="ECO:0000256" key="3">
    <source>
        <dbReference type="ARBA" id="ARBA00023163"/>
    </source>
</evidence>
<evidence type="ECO:0000313" key="6">
    <source>
        <dbReference type="Proteomes" id="UP000266482"/>
    </source>
</evidence>
<dbReference type="InterPro" id="IPR046335">
    <property type="entry name" value="LacI/GalR-like_sensor"/>
</dbReference>
<name>A0A3A1VLT4_9BACL</name>
<dbReference type="GO" id="GO:0003700">
    <property type="term" value="F:DNA-binding transcription factor activity"/>
    <property type="evidence" value="ECO:0007669"/>
    <property type="project" value="InterPro"/>
</dbReference>
<dbReference type="Gene3D" id="1.10.10.10">
    <property type="entry name" value="Winged helix-like DNA-binding domain superfamily/Winged helix DNA-binding domain"/>
    <property type="match status" value="1"/>
</dbReference>
<reference evidence="5 6" key="1">
    <citation type="submission" date="2018-09" db="EMBL/GenBank/DDBJ databases">
        <title>Paenibacillus aracenensis nov. sp. isolated from a cave in southern Spain.</title>
        <authorList>
            <person name="Jurado V."/>
            <person name="Gutierrez-Patricio S."/>
            <person name="Gonzalez-Pimentel J.L."/>
            <person name="Miller A.Z."/>
            <person name="Laiz L."/>
            <person name="Saiz-Jimenez C."/>
        </authorList>
    </citation>
    <scope>NUCLEOTIDE SEQUENCE [LARGE SCALE GENOMIC DNA]</scope>
    <source>
        <strain evidence="5 6">DSM 22867</strain>
    </source>
</reference>
<organism evidence="5 6">
    <name type="scientific">Paenibacillus nanensis</name>
    <dbReference type="NCBI Taxonomy" id="393251"/>
    <lineage>
        <taxon>Bacteria</taxon>
        <taxon>Bacillati</taxon>
        <taxon>Bacillota</taxon>
        <taxon>Bacilli</taxon>
        <taxon>Bacillales</taxon>
        <taxon>Paenibacillaceae</taxon>
        <taxon>Paenibacillus</taxon>
    </lineage>
</organism>
<feature type="domain" description="HTH gntR-type" evidence="4">
    <location>
        <begin position="3"/>
        <end position="71"/>
    </location>
</feature>
<keyword evidence="6" id="KW-1185">Reference proteome</keyword>
<dbReference type="OrthoDB" id="9815017at2"/>
<keyword evidence="1" id="KW-0805">Transcription regulation</keyword>
<protein>
    <submittedName>
        <fullName evidence="5">GntR family transcriptional regulator</fullName>
    </submittedName>
</protein>
<dbReference type="PANTHER" id="PTHR30146">
    <property type="entry name" value="LACI-RELATED TRANSCRIPTIONAL REPRESSOR"/>
    <property type="match status" value="1"/>
</dbReference>
<keyword evidence="2" id="KW-0238">DNA-binding</keyword>
<dbReference type="CDD" id="cd07377">
    <property type="entry name" value="WHTH_GntR"/>
    <property type="match status" value="1"/>
</dbReference>
<keyword evidence="3" id="KW-0804">Transcription</keyword>
<dbReference type="SMART" id="SM00345">
    <property type="entry name" value="HTH_GNTR"/>
    <property type="match status" value="1"/>
</dbReference>
<dbReference type="SUPFAM" id="SSF46785">
    <property type="entry name" value="Winged helix' DNA-binding domain"/>
    <property type="match status" value="1"/>
</dbReference>
<dbReference type="InterPro" id="IPR000524">
    <property type="entry name" value="Tscrpt_reg_HTH_GntR"/>
</dbReference>
<accession>A0A3A1VLT4</accession>
<evidence type="ECO:0000256" key="2">
    <source>
        <dbReference type="ARBA" id="ARBA00023125"/>
    </source>
</evidence>
<dbReference type="GO" id="GO:0000976">
    <property type="term" value="F:transcription cis-regulatory region binding"/>
    <property type="evidence" value="ECO:0007669"/>
    <property type="project" value="TreeGrafter"/>
</dbReference>
<dbReference type="PANTHER" id="PTHR30146:SF109">
    <property type="entry name" value="HTH-TYPE TRANSCRIPTIONAL REGULATOR GALS"/>
    <property type="match status" value="1"/>
</dbReference>
<evidence type="ECO:0000256" key="1">
    <source>
        <dbReference type="ARBA" id="ARBA00023015"/>
    </source>
</evidence>
<dbReference type="Pfam" id="PF13377">
    <property type="entry name" value="Peripla_BP_3"/>
    <property type="match status" value="1"/>
</dbReference>
<dbReference type="RefSeq" id="WP_119598304.1">
    <property type="nucleotide sequence ID" value="NZ_QXQA01000002.1"/>
</dbReference>
<dbReference type="InterPro" id="IPR036390">
    <property type="entry name" value="WH_DNA-bd_sf"/>
</dbReference>
<dbReference type="PRINTS" id="PR00035">
    <property type="entry name" value="HTHGNTR"/>
</dbReference>
<dbReference type="CDD" id="cd06267">
    <property type="entry name" value="PBP1_LacI_sugar_binding-like"/>
    <property type="match status" value="1"/>
</dbReference>
<dbReference type="Gene3D" id="3.40.50.2300">
    <property type="match status" value="2"/>
</dbReference>
<dbReference type="EMBL" id="QXQA01000002">
    <property type="protein sequence ID" value="RIX59473.1"/>
    <property type="molecule type" value="Genomic_DNA"/>
</dbReference>
<sequence length="354" mass="40349">MGRPLYQQIQHDILRQIQSGQLVPGSMVPTEKELAEKYGVSQITTKNAIKGLVDEGLLIRYRGKGTFVRHADDSQSQKAHADSALDVKTIALILPSMKTKIDQRLLDSLEKHSAEAGYELLLRITRESPEEEARAIDRFRERGVDGYIVFPVEQESYNETILRLFLDREPLVLVDRFLKEIKTYSVSSDNIGGVKEAISALLEKGHRRIAYLTPEITNTATDERARGYELAFTEHQLLIDKSLWCTLPLETIASGKGKEQIRQFLLSQQDLTAIFAVNAELARYAYQLLHQENAYRGTKPELIAFDESELEQVTYIRQQIDEIGRLTIELLSEQLRGQYKPRREVVPVQLVSHS</sequence>
<gene>
    <name evidence="5" type="ORF">D3P08_04820</name>
</gene>
<evidence type="ECO:0000313" key="5">
    <source>
        <dbReference type="EMBL" id="RIX59473.1"/>
    </source>
</evidence>
<dbReference type="InterPro" id="IPR028082">
    <property type="entry name" value="Peripla_BP_I"/>
</dbReference>
<proteinExistence type="predicted"/>
<dbReference type="SUPFAM" id="SSF53822">
    <property type="entry name" value="Periplasmic binding protein-like I"/>
    <property type="match status" value="1"/>
</dbReference>
<dbReference type="PROSITE" id="PS50949">
    <property type="entry name" value="HTH_GNTR"/>
    <property type="match status" value="1"/>
</dbReference>
<dbReference type="Pfam" id="PF00392">
    <property type="entry name" value="GntR"/>
    <property type="match status" value="1"/>
</dbReference>
<comment type="caution">
    <text evidence="5">The sequence shown here is derived from an EMBL/GenBank/DDBJ whole genome shotgun (WGS) entry which is preliminary data.</text>
</comment>
<evidence type="ECO:0000259" key="4">
    <source>
        <dbReference type="PROSITE" id="PS50949"/>
    </source>
</evidence>
<dbReference type="InterPro" id="IPR036388">
    <property type="entry name" value="WH-like_DNA-bd_sf"/>
</dbReference>
<dbReference type="FunFam" id="1.10.10.10:FF:000079">
    <property type="entry name" value="GntR family transcriptional regulator"/>
    <property type="match status" value="1"/>
</dbReference>
<dbReference type="AlphaFoldDB" id="A0A3A1VLT4"/>